<feature type="compositionally biased region" description="Basic residues" evidence="6">
    <location>
        <begin position="837"/>
        <end position="849"/>
    </location>
</feature>
<dbReference type="STRING" id="53468.A0A0R3U579"/>
<dbReference type="AlphaFoldDB" id="A0A0R3U579"/>
<dbReference type="CDD" id="cd01778">
    <property type="entry name" value="RA_RASSF1_like"/>
    <property type="match status" value="1"/>
</dbReference>
<dbReference type="Gene3D" id="1.20.5.110">
    <property type="match status" value="1"/>
</dbReference>
<evidence type="ECO:0000256" key="6">
    <source>
        <dbReference type="SAM" id="MobiDB-lite"/>
    </source>
</evidence>
<feature type="region of interest" description="Disordered" evidence="6">
    <location>
        <begin position="523"/>
        <end position="543"/>
    </location>
</feature>
<feature type="region of interest" description="Disordered" evidence="6">
    <location>
        <begin position="317"/>
        <end position="371"/>
    </location>
</feature>
<evidence type="ECO:0000313" key="12">
    <source>
        <dbReference type="WBParaSite" id="MCU_007237-RA"/>
    </source>
</evidence>
<dbReference type="PANTHER" id="PTHR22738:SF10">
    <property type="entry name" value="RAS ASSOCIATION DOMAIN-CONTAINING PROTEIN 1 HOMOLOG"/>
    <property type="match status" value="1"/>
</dbReference>
<feature type="domain" description="SARAH" evidence="9">
    <location>
        <begin position="666"/>
        <end position="713"/>
    </location>
</feature>
<accession>A0A0R3U579</accession>
<dbReference type="PANTHER" id="PTHR22738">
    <property type="entry name" value="RASSF"/>
    <property type="match status" value="1"/>
</dbReference>
<evidence type="ECO:0000313" key="11">
    <source>
        <dbReference type="Proteomes" id="UP000267029"/>
    </source>
</evidence>
<keyword evidence="2" id="KW-0493">Microtubule</keyword>
<feature type="compositionally biased region" description="Polar residues" evidence="6">
    <location>
        <begin position="219"/>
        <end position="231"/>
    </location>
</feature>
<dbReference type="SUPFAM" id="SSF54236">
    <property type="entry name" value="Ubiquitin-like"/>
    <property type="match status" value="1"/>
</dbReference>
<dbReference type="Pfam" id="PF00788">
    <property type="entry name" value="RA"/>
    <property type="match status" value="1"/>
</dbReference>
<dbReference type="GO" id="GO:0007165">
    <property type="term" value="P:signal transduction"/>
    <property type="evidence" value="ECO:0007669"/>
    <property type="project" value="InterPro"/>
</dbReference>
<dbReference type="GO" id="GO:0005874">
    <property type="term" value="C:microtubule"/>
    <property type="evidence" value="ECO:0007669"/>
    <property type="project" value="UniProtKB-KW"/>
</dbReference>
<keyword evidence="5" id="KW-0963">Cytoplasm</keyword>
<evidence type="ECO:0000256" key="5">
    <source>
        <dbReference type="ARBA" id="ARBA00023212"/>
    </source>
</evidence>
<dbReference type="PROSITE" id="PS50081">
    <property type="entry name" value="ZF_DAG_PE_2"/>
    <property type="match status" value="1"/>
</dbReference>
<dbReference type="InterPro" id="IPR002219">
    <property type="entry name" value="PKC_DAG/PE"/>
</dbReference>
<dbReference type="EMBL" id="UXSR01000263">
    <property type="protein sequence ID" value="VDD75856.1"/>
    <property type="molecule type" value="Genomic_DNA"/>
</dbReference>
<dbReference type="SMART" id="SM00314">
    <property type="entry name" value="RA"/>
    <property type="match status" value="1"/>
</dbReference>
<evidence type="ECO:0000259" key="9">
    <source>
        <dbReference type="PROSITE" id="PS50951"/>
    </source>
</evidence>
<proteinExistence type="predicted"/>
<dbReference type="InterPro" id="IPR011524">
    <property type="entry name" value="SARAH_dom"/>
</dbReference>
<evidence type="ECO:0000256" key="1">
    <source>
        <dbReference type="ARBA" id="ARBA00004245"/>
    </source>
</evidence>
<evidence type="ECO:0000256" key="2">
    <source>
        <dbReference type="ARBA" id="ARBA00022701"/>
    </source>
</evidence>
<feature type="compositionally biased region" description="Polar residues" evidence="6">
    <location>
        <begin position="769"/>
        <end position="779"/>
    </location>
</feature>
<dbReference type="PROSITE" id="PS50951">
    <property type="entry name" value="SARAH"/>
    <property type="match status" value="1"/>
</dbReference>
<feature type="region of interest" description="Disordered" evidence="6">
    <location>
        <begin position="186"/>
        <end position="301"/>
    </location>
</feature>
<reference evidence="10 11" key="1">
    <citation type="submission" date="2018-10" db="EMBL/GenBank/DDBJ databases">
        <authorList>
            <consortium name="Pathogen Informatics"/>
        </authorList>
    </citation>
    <scope>NUCLEOTIDE SEQUENCE [LARGE SCALE GENOMIC DNA]</scope>
</reference>
<feature type="compositionally biased region" description="Polar residues" evidence="6">
    <location>
        <begin position="286"/>
        <end position="301"/>
    </location>
</feature>
<reference evidence="12" key="2">
    <citation type="submission" date="2019-11" db="UniProtKB">
        <authorList>
            <consortium name="WormBaseParasite"/>
        </authorList>
    </citation>
    <scope>IDENTIFICATION</scope>
</reference>
<name>A0A0R3U579_MESCO</name>
<dbReference type="Gene3D" id="3.10.20.90">
    <property type="entry name" value="Phosphatidylinositol 3-kinase Catalytic Subunit, Chain A, domain 1"/>
    <property type="match status" value="1"/>
</dbReference>
<feature type="compositionally biased region" description="Basic and acidic residues" evidence="6">
    <location>
        <begin position="244"/>
        <end position="255"/>
    </location>
</feature>
<evidence type="ECO:0000259" key="7">
    <source>
        <dbReference type="PROSITE" id="PS50081"/>
    </source>
</evidence>
<dbReference type="InterPro" id="IPR000159">
    <property type="entry name" value="RA_dom"/>
</dbReference>
<feature type="region of interest" description="Disordered" evidence="6">
    <location>
        <begin position="739"/>
        <end position="849"/>
    </location>
</feature>
<keyword evidence="5" id="KW-0206">Cytoskeleton</keyword>
<dbReference type="WBParaSite" id="MCU_007237-RA">
    <property type="protein sequence ID" value="MCU_007237-RA"/>
    <property type="gene ID" value="MCU_007237"/>
</dbReference>
<evidence type="ECO:0000259" key="8">
    <source>
        <dbReference type="PROSITE" id="PS50200"/>
    </source>
</evidence>
<feature type="compositionally biased region" description="Basic residues" evidence="6">
    <location>
        <begin position="802"/>
        <end position="819"/>
    </location>
</feature>
<keyword evidence="3" id="KW-0479">Metal-binding</keyword>
<dbReference type="Gene3D" id="3.30.60.20">
    <property type="match status" value="1"/>
</dbReference>
<feature type="domain" description="Ras-associating" evidence="8">
    <location>
        <begin position="561"/>
        <end position="648"/>
    </location>
</feature>
<dbReference type="InterPro" id="IPR029071">
    <property type="entry name" value="Ubiquitin-like_domsf"/>
</dbReference>
<feature type="domain" description="Phorbol-ester/DAG-type" evidence="7">
    <location>
        <begin position="132"/>
        <end position="184"/>
    </location>
</feature>
<dbReference type="CDD" id="cd21885">
    <property type="entry name" value="SARAH_RASSF1-like"/>
    <property type="match status" value="1"/>
</dbReference>
<evidence type="ECO:0000313" key="10">
    <source>
        <dbReference type="EMBL" id="VDD75856.1"/>
    </source>
</evidence>
<dbReference type="Proteomes" id="UP000267029">
    <property type="component" value="Unassembled WGS sequence"/>
</dbReference>
<dbReference type="InterPro" id="IPR033614">
    <property type="entry name" value="RASSF1-6"/>
</dbReference>
<dbReference type="CDD" id="cd20820">
    <property type="entry name" value="C1_RASSF1-like"/>
    <property type="match status" value="1"/>
</dbReference>
<dbReference type="GO" id="GO:0046872">
    <property type="term" value="F:metal ion binding"/>
    <property type="evidence" value="ECO:0007669"/>
    <property type="project" value="UniProtKB-KW"/>
</dbReference>
<keyword evidence="4" id="KW-0862">Zinc</keyword>
<gene>
    <name evidence="10" type="ORF">MCOS_LOCUS1859</name>
</gene>
<dbReference type="SMART" id="SM00109">
    <property type="entry name" value="C1"/>
    <property type="match status" value="1"/>
</dbReference>
<protein>
    <submittedName>
        <fullName evidence="12">Ras-associating domain-containing protein</fullName>
    </submittedName>
</protein>
<comment type="subcellular location">
    <subcellularLocation>
        <location evidence="1">Cytoplasm</location>
        <location evidence="1">Cytoskeleton</location>
    </subcellularLocation>
</comment>
<dbReference type="SUPFAM" id="SSF57889">
    <property type="entry name" value="Cysteine-rich domain"/>
    <property type="match status" value="1"/>
</dbReference>
<evidence type="ECO:0000256" key="4">
    <source>
        <dbReference type="ARBA" id="ARBA00022833"/>
    </source>
</evidence>
<organism evidence="10 11">
    <name type="scientific">Mesocestoides corti</name>
    <name type="common">Flatworm</name>
    <dbReference type="NCBI Taxonomy" id="53468"/>
    <lineage>
        <taxon>Eukaryota</taxon>
        <taxon>Metazoa</taxon>
        <taxon>Spiralia</taxon>
        <taxon>Lophotrochozoa</taxon>
        <taxon>Platyhelminthes</taxon>
        <taxon>Cestoda</taxon>
        <taxon>Eucestoda</taxon>
        <taxon>Cyclophyllidea</taxon>
        <taxon>Mesocestoididae</taxon>
        <taxon>Mesocestoides</taxon>
    </lineage>
</organism>
<keyword evidence="11" id="KW-1185">Reference proteome</keyword>
<dbReference type="InterPro" id="IPR046349">
    <property type="entry name" value="C1-like_sf"/>
</dbReference>
<dbReference type="Pfam" id="PF16517">
    <property type="entry name" value="Nore1-SARAH"/>
    <property type="match status" value="1"/>
</dbReference>
<dbReference type="OrthoDB" id="74314at2759"/>
<dbReference type="PROSITE" id="PS50200">
    <property type="entry name" value="RA"/>
    <property type="match status" value="1"/>
</dbReference>
<sequence length="849" mass="93298">MEAPEFDAVNGSLKKRSSGGSNTGILYGLRRAFFNLLRPPQPALSPSKVVHQRKNMTLPRMPQADVDADAQILVTERLLSPVSNTSLRQFHICSAYTQTPESVRTEFIELDRLSGGGGGEVLPHDATTQGNGHAFCAIPLELDTFCDHCNQPIWGLGWGPVCQRCADCHMTCHWLCKDKVSIPCESSPPPARTALGDSSGDSEGENVTHSRKATPPTPHQNILRSATQNGASRALSLSVDSSEEDQRLVDDDRQRWPTVDVSAAADGPLTQALPLAKGDGRRLQDPNDSVTPSSRTMRPASQFSLFASSFTDRSLDLGQVSEEPSPPPQGAVEDSGNFRTARHQSMLQPRRRHRTRQLSEVSNRRHTTNGLSLNSTTAVYDISSLDQRDIIQRGISVWHLSPTATKQKPPTVEPIVMSTRMQATQTAAATGCQTGCEEITYAKVTIGPLKAALPWKPMELARRLDIFNGNEFGLTAKMIPSLPPGDCEGQVRVHINLIRPIRMLLTSRPPSIFDIVNNDADLGSSSDEEKEDVCVPSEIPPPGPVRLRNKVPPQVSSFRLPRGSSKLLHVRLSTTASQVISNLLARFNIDDNPQKFALYEHTIIGEHEVSVRKLFDDESPLGLLLRWTLDQSADSGGEAALELHRDHFNRVLAIKRIVLQENETGDIEWTCFSEAELRTFLGILNREEADYRRRIEMKYQIRKREILRLMNLRSMCHRRANGNAQSGTCVSKNGTLTKAFPGVEPSSHNSVIGDDVRVSSDGDGSPGVATNSTTTSTPDLSAPASVEVRPALSSSQTELVAKAHRSKKRRLKSKKKLKKSGLMSATAGDKEITSKSPKAKSPRWLKKKK</sequence>
<evidence type="ECO:0000256" key="3">
    <source>
        <dbReference type="ARBA" id="ARBA00022723"/>
    </source>
</evidence>